<reference evidence="11 12" key="1">
    <citation type="submission" date="2019-07" db="EMBL/GenBank/DDBJ databases">
        <title>Whole genome shotgun sequence of Deinococcus cellulosilyticus NBRC 106333.</title>
        <authorList>
            <person name="Hosoyama A."/>
            <person name="Uohara A."/>
            <person name="Ohji S."/>
            <person name="Ichikawa N."/>
        </authorList>
    </citation>
    <scope>NUCLEOTIDE SEQUENCE [LARGE SCALE GENOMIC DNA]</scope>
    <source>
        <strain evidence="11 12">NBRC 106333</strain>
    </source>
</reference>
<dbReference type="InterPro" id="IPR005467">
    <property type="entry name" value="His_kinase_dom"/>
</dbReference>
<sequence>MALSEHDLVQLHEAGLAAALDAVLTIDQEGRLVDWNPAAEKTFGYTREEAVGQDMASLIIPPETRGVHLQGIARFLKTREARIVGRRVEVQAMRKGGETFPCEISFHPIELSAGMYFTAYLRDLTDFKKQGAEVQAAHEAQKKFVADAAHELRTPLTALKGNLDIFFRHSDLSGEEQQEILRDVHQEANRMSRLVQDMLTLARGDTGVDVSQLEVPLGELIHAVWGAFVGRHLRHQFHLGPVPEVTVMGNPDRLRQLLIILLDNATRYTEEGGTITLTANADSDHLSVEVKDTGVGIAQEDQQRVFERFYRVDPARSRSGDAGGSGLGLSIALWIVRTHRGRIELESTAQVGTTVKFTLPLEP</sequence>
<organism evidence="11 12">
    <name type="scientific">Deinococcus cellulosilyticus (strain DSM 18568 / NBRC 106333 / KACC 11606 / 5516J-15)</name>
    <dbReference type="NCBI Taxonomy" id="1223518"/>
    <lineage>
        <taxon>Bacteria</taxon>
        <taxon>Thermotogati</taxon>
        <taxon>Deinococcota</taxon>
        <taxon>Deinococci</taxon>
        <taxon>Deinococcales</taxon>
        <taxon>Deinococcaceae</taxon>
        <taxon>Deinococcus</taxon>
    </lineage>
</organism>
<dbReference type="GO" id="GO:0000155">
    <property type="term" value="F:phosphorelay sensor kinase activity"/>
    <property type="evidence" value="ECO:0007669"/>
    <property type="project" value="InterPro"/>
</dbReference>
<keyword evidence="4" id="KW-0808">Transferase</keyword>
<proteinExistence type="predicted"/>
<name>A0A511NBY4_DEIC1</name>
<keyword evidence="5" id="KW-0418">Kinase</keyword>
<evidence type="ECO:0000313" key="11">
    <source>
        <dbReference type="EMBL" id="GEM50107.1"/>
    </source>
</evidence>
<dbReference type="CDD" id="cd00082">
    <property type="entry name" value="HisKA"/>
    <property type="match status" value="1"/>
</dbReference>
<dbReference type="Proteomes" id="UP000321306">
    <property type="component" value="Unassembled WGS sequence"/>
</dbReference>
<dbReference type="InterPro" id="IPR000014">
    <property type="entry name" value="PAS"/>
</dbReference>
<accession>A0A511NBY4</accession>
<feature type="domain" description="Histidine kinase" evidence="8">
    <location>
        <begin position="147"/>
        <end position="363"/>
    </location>
</feature>
<evidence type="ECO:0000259" key="10">
    <source>
        <dbReference type="PROSITE" id="PS50113"/>
    </source>
</evidence>
<dbReference type="PROSITE" id="PS50113">
    <property type="entry name" value="PAC"/>
    <property type="match status" value="1"/>
</dbReference>
<evidence type="ECO:0000259" key="9">
    <source>
        <dbReference type="PROSITE" id="PS50112"/>
    </source>
</evidence>
<dbReference type="Gene3D" id="3.30.450.20">
    <property type="entry name" value="PAS domain"/>
    <property type="match status" value="1"/>
</dbReference>
<dbReference type="InterPro" id="IPR003594">
    <property type="entry name" value="HATPase_dom"/>
</dbReference>
<dbReference type="AlphaFoldDB" id="A0A511NBY4"/>
<dbReference type="EMBL" id="BJXB01000058">
    <property type="protein sequence ID" value="GEM50107.1"/>
    <property type="molecule type" value="Genomic_DNA"/>
</dbReference>
<dbReference type="CDD" id="cd00075">
    <property type="entry name" value="HATPase"/>
    <property type="match status" value="1"/>
</dbReference>
<dbReference type="SUPFAM" id="SSF55785">
    <property type="entry name" value="PYP-like sensor domain (PAS domain)"/>
    <property type="match status" value="1"/>
</dbReference>
<evidence type="ECO:0000256" key="2">
    <source>
        <dbReference type="ARBA" id="ARBA00012438"/>
    </source>
</evidence>
<evidence type="ECO:0000256" key="3">
    <source>
        <dbReference type="ARBA" id="ARBA00022553"/>
    </source>
</evidence>
<dbReference type="CDD" id="cd00130">
    <property type="entry name" value="PAS"/>
    <property type="match status" value="1"/>
</dbReference>
<evidence type="ECO:0000256" key="5">
    <source>
        <dbReference type="ARBA" id="ARBA00022777"/>
    </source>
</evidence>
<dbReference type="InterPro" id="IPR004358">
    <property type="entry name" value="Sig_transdc_His_kin-like_C"/>
</dbReference>
<keyword evidence="6" id="KW-0902">Two-component regulatory system</keyword>
<evidence type="ECO:0000256" key="4">
    <source>
        <dbReference type="ARBA" id="ARBA00022679"/>
    </source>
</evidence>
<dbReference type="InterPro" id="IPR003661">
    <property type="entry name" value="HisK_dim/P_dom"/>
</dbReference>
<dbReference type="InterPro" id="IPR036890">
    <property type="entry name" value="HATPase_C_sf"/>
</dbReference>
<evidence type="ECO:0000256" key="1">
    <source>
        <dbReference type="ARBA" id="ARBA00000085"/>
    </source>
</evidence>
<dbReference type="InterPro" id="IPR035965">
    <property type="entry name" value="PAS-like_dom_sf"/>
</dbReference>
<dbReference type="SUPFAM" id="SSF55874">
    <property type="entry name" value="ATPase domain of HSP90 chaperone/DNA topoisomerase II/histidine kinase"/>
    <property type="match status" value="1"/>
</dbReference>
<keyword evidence="7" id="KW-0472">Membrane</keyword>
<dbReference type="InterPro" id="IPR000700">
    <property type="entry name" value="PAS-assoc_C"/>
</dbReference>
<dbReference type="SMART" id="SM00091">
    <property type="entry name" value="PAS"/>
    <property type="match status" value="1"/>
</dbReference>
<dbReference type="Gene3D" id="3.30.565.10">
    <property type="entry name" value="Histidine kinase-like ATPase, C-terminal domain"/>
    <property type="match status" value="1"/>
</dbReference>
<keyword evidence="3" id="KW-0597">Phosphoprotein</keyword>
<dbReference type="Pfam" id="PF13426">
    <property type="entry name" value="PAS_9"/>
    <property type="match status" value="1"/>
</dbReference>
<evidence type="ECO:0000256" key="7">
    <source>
        <dbReference type="ARBA" id="ARBA00023136"/>
    </source>
</evidence>
<comment type="catalytic activity">
    <reaction evidence="1">
        <text>ATP + protein L-histidine = ADP + protein N-phospho-L-histidine.</text>
        <dbReference type="EC" id="2.7.13.3"/>
    </reaction>
</comment>
<feature type="domain" description="PAS" evidence="9">
    <location>
        <begin position="4"/>
        <end position="79"/>
    </location>
</feature>
<protein>
    <recommendedName>
        <fullName evidence="2">histidine kinase</fullName>
        <ecNumber evidence="2">2.7.13.3</ecNumber>
    </recommendedName>
</protein>
<dbReference type="SUPFAM" id="SSF47384">
    <property type="entry name" value="Homodimeric domain of signal transducing histidine kinase"/>
    <property type="match status" value="1"/>
</dbReference>
<feature type="domain" description="PAC" evidence="10">
    <location>
        <begin position="86"/>
        <end position="136"/>
    </location>
</feature>
<dbReference type="SMART" id="SM00387">
    <property type="entry name" value="HATPase_c"/>
    <property type="match status" value="1"/>
</dbReference>
<evidence type="ECO:0000259" key="8">
    <source>
        <dbReference type="PROSITE" id="PS50109"/>
    </source>
</evidence>
<dbReference type="PROSITE" id="PS50112">
    <property type="entry name" value="PAS"/>
    <property type="match status" value="1"/>
</dbReference>
<dbReference type="PRINTS" id="PR00344">
    <property type="entry name" value="BCTRLSENSOR"/>
</dbReference>
<dbReference type="SMART" id="SM00388">
    <property type="entry name" value="HisKA"/>
    <property type="match status" value="1"/>
</dbReference>
<dbReference type="PANTHER" id="PTHR43711">
    <property type="entry name" value="TWO-COMPONENT HISTIDINE KINASE"/>
    <property type="match status" value="1"/>
</dbReference>
<dbReference type="FunFam" id="3.30.565.10:FF:000006">
    <property type="entry name" value="Sensor histidine kinase WalK"/>
    <property type="match status" value="1"/>
</dbReference>
<dbReference type="Pfam" id="PF02518">
    <property type="entry name" value="HATPase_c"/>
    <property type="match status" value="1"/>
</dbReference>
<comment type="caution">
    <text evidence="11">The sequence shown here is derived from an EMBL/GenBank/DDBJ whole genome shotgun (WGS) entry which is preliminary data.</text>
</comment>
<dbReference type="FunFam" id="1.10.287.130:FF:000001">
    <property type="entry name" value="Two-component sensor histidine kinase"/>
    <property type="match status" value="1"/>
</dbReference>
<dbReference type="PROSITE" id="PS50109">
    <property type="entry name" value="HIS_KIN"/>
    <property type="match status" value="1"/>
</dbReference>
<dbReference type="NCBIfam" id="TIGR00229">
    <property type="entry name" value="sensory_box"/>
    <property type="match status" value="1"/>
</dbReference>
<dbReference type="Gene3D" id="1.10.287.130">
    <property type="match status" value="1"/>
</dbReference>
<keyword evidence="12" id="KW-1185">Reference proteome</keyword>
<dbReference type="RefSeq" id="WP_186816327.1">
    <property type="nucleotide sequence ID" value="NZ_BJXB01000058.1"/>
</dbReference>
<dbReference type="InterPro" id="IPR050736">
    <property type="entry name" value="Sensor_HK_Regulatory"/>
</dbReference>
<dbReference type="PANTHER" id="PTHR43711:SF1">
    <property type="entry name" value="HISTIDINE KINASE 1"/>
    <property type="match status" value="1"/>
</dbReference>
<evidence type="ECO:0000256" key="6">
    <source>
        <dbReference type="ARBA" id="ARBA00023012"/>
    </source>
</evidence>
<dbReference type="InterPro" id="IPR036097">
    <property type="entry name" value="HisK_dim/P_sf"/>
</dbReference>
<evidence type="ECO:0000313" key="12">
    <source>
        <dbReference type="Proteomes" id="UP000321306"/>
    </source>
</evidence>
<dbReference type="EC" id="2.7.13.3" evidence="2"/>
<gene>
    <name evidence="11" type="ORF">DC3_57420</name>
</gene>
<dbReference type="Pfam" id="PF00512">
    <property type="entry name" value="HisKA"/>
    <property type="match status" value="1"/>
</dbReference>